<dbReference type="CDD" id="cd05941">
    <property type="entry name" value="MCS"/>
    <property type="match status" value="1"/>
</dbReference>
<dbReference type="SUPFAM" id="SSF56801">
    <property type="entry name" value="Acetyl-CoA synthetase-like"/>
    <property type="match status" value="1"/>
</dbReference>
<accession>A0AAN9C6Q1</accession>
<dbReference type="EMBL" id="JBAMIC010000001">
    <property type="protein sequence ID" value="KAK7115405.1"/>
    <property type="molecule type" value="Genomic_DNA"/>
</dbReference>
<keyword evidence="5" id="KW-1185">Reference proteome</keyword>
<name>A0AAN9C6Q1_9CAEN</name>
<feature type="domain" description="AMP-dependent synthetase/ligase" evidence="2">
    <location>
        <begin position="1"/>
        <end position="352"/>
    </location>
</feature>
<dbReference type="InterPro" id="IPR020459">
    <property type="entry name" value="AMP-binding"/>
</dbReference>
<comment type="caution">
    <text evidence="4">The sequence shown here is derived from an EMBL/GenBank/DDBJ whole genome shotgun (WGS) entry which is preliminary data.</text>
</comment>
<sequence>MANGVGVPLCKSHPASELEYFIQDSGCSALVASQCFADKLSPLAQQLNTPLRVIDDSELTCNYEVNEWFVADKATSPKRSGKAKKTRPKRWYDLHQFNNGFKNDPALIIYTSGTTGRPKGVVLTHGNLCAMMSNMTTAWAWSAADVILHVLPLHHVHGVVNALMTPLQVGATCLMLPMFDPHKVWSCLVNPMSQTNRVRVNLFMAVPTIYAKLIQHYEEHLHRGRGSRLAGEYIRSVCMTRIRLMVSGSAALPQPVMEKWESITGHCLLERYGMTEIGMALTNPLSGPRIPGTVGKPFPSVEVCIAKPNVYSKNGYDGIAHGNAHRTTVEKGQEEESGELLVKGPSVFQEYWNRPKATEEAFTPDGWFKTGDTVTVNSDGFYKIIGRTSVDVIKSGGYKISALDIERHLLTHPAISDCAVVGLPDITWGQRVAAVVVVKHGGELSLGELKTWALNVIPPYQIPTELRCLPEMPRNAMGKVNKKELVANVFPEYLKGR</sequence>
<dbReference type="PRINTS" id="PR00154">
    <property type="entry name" value="AMPBINDING"/>
</dbReference>
<evidence type="ECO:0000259" key="3">
    <source>
        <dbReference type="Pfam" id="PF13193"/>
    </source>
</evidence>
<dbReference type="InterPro" id="IPR025110">
    <property type="entry name" value="AMP-bd_C"/>
</dbReference>
<organism evidence="4 5">
    <name type="scientific">Littorina saxatilis</name>
    <dbReference type="NCBI Taxonomy" id="31220"/>
    <lineage>
        <taxon>Eukaryota</taxon>
        <taxon>Metazoa</taxon>
        <taxon>Spiralia</taxon>
        <taxon>Lophotrochozoa</taxon>
        <taxon>Mollusca</taxon>
        <taxon>Gastropoda</taxon>
        <taxon>Caenogastropoda</taxon>
        <taxon>Littorinimorpha</taxon>
        <taxon>Littorinoidea</taxon>
        <taxon>Littorinidae</taxon>
        <taxon>Littorina</taxon>
    </lineage>
</organism>
<dbReference type="Proteomes" id="UP001374579">
    <property type="component" value="Unassembled WGS sequence"/>
</dbReference>
<protein>
    <recommendedName>
        <fullName evidence="6">Acyl-CoA synthetase family member 3, mitochondrial</fullName>
    </recommendedName>
</protein>
<dbReference type="InterPro" id="IPR000873">
    <property type="entry name" value="AMP-dep_synth/lig_dom"/>
</dbReference>
<dbReference type="PANTHER" id="PTHR43201:SF8">
    <property type="entry name" value="ACYL-COA SYNTHETASE FAMILY MEMBER 3"/>
    <property type="match status" value="1"/>
</dbReference>
<feature type="domain" description="AMP-binding enzyme C-terminal" evidence="3">
    <location>
        <begin position="405"/>
        <end position="479"/>
    </location>
</feature>
<dbReference type="Gene3D" id="3.30.300.30">
    <property type="match status" value="1"/>
</dbReference>
<proteinExistence type="inferred from homology"/>
<evidence type="ECO:0000313" key="5">
    <source>
        <dbReference type="Proteomes" id="UP001374579"/>
    </source>
</evidence>
<dbReference type="AlphaFoldDB" id="A0AAN9C6Q1"/>
<dbReference type="Gene3D" id="3.40.50.12780">
    <property type="entry name" value="N-terminal domain of ligase-like"/>
    <property type="match status" value="1"/>
</dbReference>
<evidence type="ECO:0000259" key="2">
    <source>
        <dbReference type="Pfam" id="PF00501"/>
    </source>
</evidence>
<dbReference type="InterPro" id="IPR020845">
    <property type="entry name" value="AMP-binding_CS"/>
</dbReference>
<dbReference type="PROSITE" id="PS00455">
    <property type="entry name" value="AMP_BINDING"/>
    <property type="match status" value="1"/>
</dbReference>
<dbReference type="PANTHER" id="PTHR43201">
    <property type="entry name" value="ACYL-COA SYNTHETASE"/>
    <property type="match status" value="1"/>
</dbReference>
<comment type="similarity">
    <text evidence="1">Belongs to the ATP-dependent AMP-binding enzyme family.</text>
</comment>
<evidence type="ECO:0000313" key="4">
    <source>
        <dbReference type="EMBL" id="KAK7115405.1"/>
    </source>
</evidence>
<dbReference type="InterPro" id="IPR045851">
    <property type="entry name" value="AMP-bd_C_sf"/>
</dbReference>
<dbReference type="Pfam" id="PF00501">
    <property type="entry name" value="AMP-binding"/>
    <property type="match status" value="1"/>
</dbReference>
<dbReference type="InterPro" id="IPR042099">
    <property type="entry name" value="ANL_N_sf"/>
</dbReference>
<gene>
    <name evidence="4" type="ORF">V1264_001276</name>
</gene>
<reference evidence="4 5" key="1">
    <citation type="submission" date="2024-02" db="EMBL/GenBank/DDBJ databases">
        <title>Chromosome-scale genome assembly of the rough periwinkle Littorina saxatilis.</title>
        <authorList>
            <person name="De Jode A."/>
            <person name="Faria R."/>
            <person name="Formenti G."/>
            <person name="Sims Y."/>
            <person name="Smith T.P."/>
            <person name="Tracey A."/>
            <person name="Wood J.M.D."/>
            <person name="Zagrodzka Z.B."/>
            <person name="Johannesson K."/>
            <person name="Butlin R.K."/>
            <person name="Leder E.H."/>
        </authorList>
    </citation>
    <scope>NUCLEOTIDE SEQUENCE [LARGE SCALE GENOMIC DNA]</scope>
    <source>
        <strain evidence="4">Snail1</strain>
        <tissue evidence="4">Muscle</tissue>
    </source>
</reference>
<dbReference type="GO" id="GO:0006631">
    <property type="term" value="P:fatty acid metabolic process"/>
    <property type="evidence" value="ECO:0007669"/>
    <property type="project" value="TreeGrafter"/>
</dbReference>
<dbReference type="GO" id="GO:0031956">
    <property type="term" value="F:medium-chain fatty acid-CoA ligase activity"/>
    <property type="evidence" value="ECO:0007669"/>
    <property type="project" value="TreeGrafter"/>
</dbReference>
<evidence type="ECO:0000256" key="1">
    <source>
        <dbReference type="ARBA" id="ARBA00006432"/>
    </source>
</evidence>
<dbReference type="Pfam" id="PF13193">
    <property type="entry name" value="AMP-binding_C"/>
    <property type="match status" value="1"/>
</dbReference>
<evidence type="ECO:0008006" key="6">
    <source>
        <dbReference type="Google" id="ProtNLM"/>
    </source>
</evidence>